<evidence type="ECO:0000256" key="3">
    <source>
        <dbReference type="ARBA" id="ARBA00022688"/>
    </source>
</evidence>
<evidence type="ECO:0000256" key="1">
    <source>
        <dbReference type="ARBA" id="ARBA00022603"/>
    </source>
</evidence>
<dbReference type="NCBIfam" id="NF001242">
    <property type="entry name" value="PRK00216.1-3"/>
    <property type="match status" value="1"/>
</dbReference>
<protein>
    <submittedName>
        <fullName evidence="5">2-methoxy-6-polyprenyl-1,4-benzoquinol methylase</fullName>
        <ecNumber evidence="5">2.1.1.201</ecNumber>
    </submittedName>
</protein>
<gene>
    <name evidence="5" type="ORF">MNBD_ALPHA03-1647</name>
</gene>
<dbReference type="Pfam" id="PF01209">
    <property type="entry name" value="Ubie_methyltran"/>
    <property type="match status" value="1"/>
</dbReference>
<sequence length="272" mass="30881">MFRNMIKENEPNNTEQTTHFGFKTVDKARKQGMVRNVFDSVAKKYDVMNDVMSGGLHRLWKEDMIRTLRPEAGMRLLDVAGGTGDIAFRFLEAANNRKGKDSEKDSGAIAKVTVCDINAQMLDVGRDRAIDRGVLKNIDWVCGNAESLAFPSSSFEAYTIAFGIRNVTNVDKALAEAYRILKPGGRFLCLEFSKVDMPFLNKIYEAYSFHLLPRFGEMITGDRESYQYLVESIRQFPPQEKFKDMIEEAGFKRVTYRNMTGGIVALHSGWKI</sequence>
<dbReference type="InterPro" id="IPR029063">
    <property type="entry name" value="SAM-dependent_MTases_sf"/>
</dbReference>
<evidence type="ECO:0000256" key="2">
    <source>
        <dbReference type="ARBA" id="ARBA00022679"/>
    </source>
</evidence>
<dbReference type="EMBL" id="UOFW01000143">
    <property type="protein sequence ID" value="VAX05727.1"/>
    <property type="molecule type" value="Genomic_DNA"/>
</dbReference>
<accession>A0A3B1BLX4</accession>
<dbReference type="PROSITE" id="PS01183">
    <property type="entry name" value="UBIE_1"/>
    <property type="match status" value="1"/>
</dbReference>
<dbReference type="GO" id="GO:0032259">
    <property type="term" value="P:methylation"/>
    <property type="evidence" value="ECO:0007669"/>
    <property type="project" value="UniProtKB-KW"/>
</dbReference>
<reference evidence="5" key="1">
    <citation type="submission" date="2018-06" db="EMBL/GenBank/DDBJ databases">
        <authorList>
            <person name="Zhirakovskaya E."/>
        </authorList>
    </citation>
    <scope>NUCLEOTIDE SEQUENCE</scope>
</reference>
<proteinExistence type="inferred from homology"/>
<name>A0A3B1BLX4_9ZZZZ</name>
<dbReference type="EC" id="2.1.1.201" evidence="5"/>
<evidence type="ECO:0000256" key="4">
    <source>
        <dbReference type="ARBA" id="ARBA00022691"/>
    </source>
</evidence>
<organism evidence="5">
    <name type="scientific">hydrothermal vent metagenome</name>
    <dbReference type="NCBI Taxonomy" id="652676"/>
    <lineage>
        <taxon>unclassified sequences</taxon>
        <taxon>metagenomes</taxon>
        <taxon>ecological metagenomes</taxon>
    </lineage>
</organism>
<keyword evidence="3" id="KW-0831">Ubiquinone biosynthesis</keyword>
<keyword evidence="1 5" id="KW-0489">Methyltransferase</keyword>
<keyword evidence="4" id="KW-0949">S-adenosyl-L-methionine</keyword>
<dbReference type="FunFam" id="3.40.50.150:FF:000064">
    <property type="entry name" value="2-methoxy-6-polyprenyl-1,4-benzoquinol methylase, mitochondrial"/>
    <property type="match status" value="1"/>
</dbReference>
<dbReference type="InterPro" id="IPR023576">
    <property type="entry name" value="UbiE/COQ5_MeTrFase_CS"/>
</dbReference>
<dbReference type="PANTHER" id="PTHR43591">
    <property type="entry name" value="METHYLTRANSFERASE"/>
    <property type="match status" value="1"/>
</dbReference>
<dbReference type="CDD" id="cd02440">
    <property type="entry name" value="AdoMet_MTases"/>
    <property type="match status" value="1"/>
</dbReference>
<dbReference type="PROSITE" id="PS51608">
    <property type="entry name" value="SAM_MT_UBIE"/>
    <property type="match status" value="1"/>
</dbReference>
<evidence type="ECO:0000313" key="5">
    <source>
        <dbReference type="EMBL" id="VAX05727.1"/>
    </source>
</evidence>
<dbReference type="InterPro" id="IPR004033">
    <property type="entry name" value="UbiE/COQ5_MeTrFase"/>
</dbReference>
<dbReference type="GO" id="GO:0008425">
    <property type="term" value="F:2-methoxy-6-polyprenyl-1,4-benzoquinol methyltransferase activity"/>
    <property type="evidence" value="ECO:0007669"/>
    <property type="project" value="UniProtKB-EC"/>
</dbReference>
<dbReference type="SUPFAM" id="SSF53335">
    <property type="entry name" value="S-adenosyl-L-methionine-dependent methyltransferases"/>
    <property type="match status" value="1"/>
</dbReference>
<dbReference type="Gene3D" id="3.40.50.150">
    <property type="entry name" value="Vaccinia Virus protein VP39"/>
    <property type="match status" value="1"/>
</dbReference>
<keyword evidence="2 5" id="KW-0808">Transferase</keyword>
<dbReference type="NCBIfam" id="TIGR01934">
    <property type="entry name" value="MenG_MenH_UbiE"/>
    <property type="match status" value="1"/>
</dbReference>
<dbReference type="HAMAP" id="MF_01813">
    <property type="entry name" value="MenG_UbiE_methyltr"/>
    <property type="match status" value="1"/>
</dbReference>
<dbReference type="NCBIfam" id="NF001244">
    <property type="entry name" value="PRK00216.1-5"/>
    <property type="match status" value="1"/>
</dbReference>
<dbReference type="AlphaFoldDB" id="A0A3B1BLX4"/>
<dbReference type="PANTHER" id="PTHR43591:SF24">
    <property type="entry name" value="2-METHOXY-6-POLYPRENYL-1,4-BENZOQUINOL METHYLASE, MITOCHONDRIAL"/>
    <property type="match status" value="1"/>
</dbReference>